<accession>A0A8H6VSI9</accession>
<protein>
    <submittedName>
        <fullName evidence="9">Peptidase A1 domain-containing protein</fullName>
    </submittedName>
</protein>
<evidence type="ECO:0000256" key="1">
    <source>
        <dbReference type="ARBA" id="ARBA00007447"/>
    </source>
</evidence>
<evidence type="ECO:0000313" key="9">
    <source>
        <dbReference type="EMBL" id="KAF7292412.1"/>
    </source>
</evidence>
<sequence length="508" mass="51833">MVNSAFLLLSLLPAVCIAQTVDIPLTRRAKTLTLQNHFAAADRARARYGFPTTKSSVAGRRLQRRASSQGFAIINEEADSSFLGTLSIGTPAQTFNVVLDTGSSDLWTITQECDDCSGIGNAFDTTKSSSFKQTSQQAIEIDYGSGAVQGFTATDTVTMGPFTVQDQTFLVAERLSDGIIDGDVSGLIGLAFQGLAETQAVPFWQALINNGDLSSPEMSFFLERSTSDNDEPGGVFTLGGTNSSLFSGSIEFHDLASTTGGPQYWMIPLSAVTVQGSSVSIAGGNSLLSAIDTGTTAMGGPSADVAAIWAAVPGSSALTQGNQQTGYFQYPCSTNVKVTLSFGGQAWAIDSNDINLGQVEEGSSMCAGAIFDLSLGASTDANTPSWVIGDTFLKNTYTVFRQSPQAVGFAALGSGGSDTSSSGGGSGSSSGGSNSPSSTGASASTTPGLASQLTSATKTFATPSIPAHSTVTTTDSVPAGPTSSGAGMVEVSMGLLLSTLISALAMAL</sequence>
<comment type="caution">
    <text evidence="9">The sequence shown here is derived from an EMBL/GenBank/DDBJ whole genome shotgun (WGS) entry which is preliminary data.</text>
</comment>
<feature type="signal peptide" evidence="7">
    <location>
        <begin position="1"/>
        <end position="18"/>
    </location>
</feature>
<dbReference type="Pfam" id="PF00026">
    <property type="entry name" value="Asp"/>
    <property type="match status" value="1"/>
</dbReference>
<evidence type="ECO:0000256" key="3">
    <source>
        <dbReference type="ARBA" id="ARBA00022750"/>
    </source>
</evidence>
<evidence type="ECO:0000259" key="8">
    <source>
        <dbReference type="PROSITE" id="PS51767"/>
    </source>
</evidence>
<dbReference type="PROSITE" id="PS51767">
    <property type="entry name" value="PEPTIDASE_A1"/>
    <property type="match status" value="1"/>
</dbReference>
<evidence type="ECO:0000256" key="2">
    <source>
        <dbReference type="ARBA" id="ARBA00022670"/>
    </source>
</evidence>
<organism evidence="9 10">
    <name type="scientific">Mycena chlorophos</name>
    <name type="common">Agaric fungus</name>
    <name type="synonym">Agaricus chlorophos</name>
    <dbReference type="NCBI Taxonomy" id="658473"/>
    <lineage>
        <taxon>Eukaryota</taxon>
        <taxon>Fungi</taxon>
        <taxon>Dikarya</taxon>
        <taxon>Basidiomycota</taxon>
        <taxon>Agaricomycotina</taxon>
        <taxon>Agaricomycetes</taxon>
        <taxon>Agaricomycetidae</taxon>
        <taxon>Agaricales</taxon>
        <taxon>Marasmiineae</taxon>
        <taxon>Mycenaceae</taxon>
        <taxon>Mycena</taxon>
    </lineage>
</organism>
<feature type="chain" id="PRO_5034316898" evidence="7">
    <location>
        <begin position="19"/>
        <end position="508"/>
    </location>
</feature>
<dbReference type="Proteomes" id="UP000613580">
    <property type="component" value="Unassembled WGS sequence"/>
</dbReference>
<keyword evidence="3" id="KW-0064">Aspartyl protease</keyword>
<dbReference type="Gene3D" id="2.40.70.10">
    <property type="entry name" value="Acid Proteases"/>
    <property type="match status" value="2"/>
</dbReference>
<dbReference type="PANTHER" id="PTHR47966">
    <property type="entry name" value="BETA-SITE APP-CLEAVING ENZYME, ISOFORM A-RELATED"/>
    <property type="match status" value="1"/>
</dbReference>
<keyword evidence="7" id="KW-0732">Signal</keyword>
<dbReference type="AlphaFoldDB" id="A0A8H6VSI9"/>
<dbReference type="InterPro" id="IPR034164">
    <property type="entry name" value="Pepsin-like_dom"/>
</dbReference>
<feature type="active site" evidence="5">
    <location>
        <position position="100"/>
    </location>
</feature>
<dbReference type="OrthoDB" id="771136at2759"/>
<evidence type="ECO:0000256" key="5">
    <source>
        <dbReference type="PIRSR" id="PIRSR601461-1"/>
    </source>
</evidence>
<evidence type="ECO:0000313" key="10">
    <source>
        <dbReference type="Proteomes" id="UP000613580"/>
    </source>
</evidence>
<evidence type="ECO:0000256" key="4">
    <source>
        <dbReference type="ARBA" id="ARBA00022801"/>
    </source>
</evidence>
<dbReference type="PRINTS" id="PR00792">
    <property type="entry name" value="PEPSIN"/>
</dbReference>
<gene>
    <name evidence="9" type="ORF">HMN09_01225300</name>
</gene>
<evidence type="ECO:0000256" key="7">
    <source>
        <dbReference type="SAM" id="SignalP"/>
    </source>
</evidence>
<comment type="similarity">
    <text evidence="1">Belongs to the peptidase A1 family.</text>
</comment>
<name>A0A8H6VSI9_MYCCL</name>
<dbReference type="GO" id="GO:0006508">
    <property type="term" value="P:proteolysis"/>
    <property type="evidence" value="ECO:0007669"/>
    <property type="project" value="UniProtKB-KW"/>
</dbReference>
<evidence type="ECO:0000256" key="6">
    <source>
        <dbReference type="SAM" id="MobiDB-lite"/>
    </source>
</evidence>
<keyword evidence="2" id="KW-0645">Protease</keyword>
<dbReference type="FunFam" id="2.40.70.10:FF:000115">
    <property type="entry name" value="Lysosomal aspartic protease"/>
    <property type="match status" value="1"/>
</dbReference>
<feature type="active site" evidence="5">
    <location>
        <position position="292"/>
    </location>
</feature>
<proteinExistence type="inferred from homology"/>
<dbReference type="InterPro" id="IPR001461">
    <property type="entry name" value="Aspartic_peptidase_A1"/>
</dbReference>
<dbReference type="SUPFAM" id="SSF50630">
    <property type="entry name" value="Acid proteases"/>
    <property type="match status" value="1"/>
</dbReference>
<dbReference type="CDD" id="cd05471">
    <property type="entry name" value="pepsin_like"/>
    <property type="match status" value="1"/>
</dbReference>
<feature type="region of interest" description="Disordered" evidence="6">
    <location>
        <begin position="411"/>
        <end position="448"/>
    </location>
</feature>
<dbReference type="GO" id="GO:0004190">
    <property type="term" value="F:aspartic-type endopeptidase activity"/>
    <property type="evidence" value="ECO:0007669"/>
    <property type="project" value="UniProtKB-KW"/>
</dbReference>
<dbReference type="InterPro" id="IPR021109">
    <property type="entry name" value="Peptidase_aspartic_dom_sf"/>
</dbReference>
<dbReference type="PANTHER" id="PTHR47966:SF57">
    <property type="entry name" value="PEPTIDASE A1 DOMAIN-CONTAINING PROTEIN"/>
    <property type="match status" value="1"/>
</dbReference>
<feature type="domain" description="Peptidase A1" evidence="8">
    <location>
        <begin position="82"/>
        <end position="410"/>
    </location>
</feature>
<dbReference type="InterPro" id="IPR033121">
    <property type="entry name" value="PEPTIDASE_A1"/>
</dbReference>
<feature type="compositionally biased region" description="Low complexity" evidence="6">
    <location>
        <begin position="431"/>
        <end position="448"/>
    </location>
</feature>
<keyword evidence="4" id="KW-0378">Hydrolase</keyword>
<keyword evidence="10" id="KW-1185">Reference proteome</keyword>
<reference evidence="9" key="1">
    <citation type="submission" date="2020-05" db="EMBL/GenBank/DDBJ databases">
        <title>Mycena genomes resolve the evolution of fungal bioluminescence.</title>
        <authorList>
            <person name="Tsai I.J."/>
        </authorList>
    </citation>
    <scope>NUCLEOTIDE SEQUENCE</scope>
    <source>
        <strain evidence="9">110903Hualien_Pintung</strain>
    </source>
</reference>
<dbReference type="EMBL" id="JACAZE010000022">
    <property type="protein sequence ID" value="KAF7292412.1"/>
    <property type="molecule type" value="Genomic_DNA"/>
</dbReference>